<protein>
    <recommendedName>
        <fullName evidence="1">Fibrinogen C-terminal domain-containing protein</fullName>
    </recommendedName>
</protein>
<dbReference type="Gene3D" id="3.90.215.10">
    <property type="entry name" value="Gamma Fibrinogen, chain A, domain 1"/>
    <property type="match status" value="1"/>
</dbReference>
<dbReference type="InterPro" id="IPR014716">
    <property type="entry name" value="Fibrinogen_a/b/g_C_1"/>
</dbReference>
<evidence type="ECO:0000313" key="3">
    <source>
        <dbReference type="Proteomes" id="UP000321863"/>
    </source>
</evidence>
<feature type="domain" description="Fibrinogen C-terminal" evidence="1">
    <location>
        <begin position="295"/>
        <end position="359"/>
    </location>
</feature>
<dbReference type="SUPFAM" id="SSF56496">
    <property type="entry name" value="Fibrinogen C-terminal domain-like"/>
    <property type="match status" value="1"/>
</dbReference>
<reference evidence="2 3" key="1">
    <citation type="submission" date="2019-07" db="EMBL/GenBank/DDBJ databases">
        <title>Whole genome shotgun sequence of Chryseobacterium hagamense NBRC 105253.</title>
        <authorList>
            <person name="Hosoyama A."/>
            <person name="Uohara A."/>
            <person name="Ohji S."/>
            <person name="Ichikawa N."/>
        </authorList>
    </citation>
    <scope>NUCLEOTIDE SEQUENCE [LARGE SCALE GENOMIC DNA]</scope>
    <source>
        <strain evidence="2 3">NBRC 105253</strain>
    </source>
</reference>
<organism evidence="2 3">
    <name type="scientific">Chryseobacterium hagamense</name>
    <dbReference type="NCBI Taxonomy" id="395935"/>
    <lineage>
        <taxon>Bacteria</taxon>
        <taxon>Pseudomonadati</taxon>
        <taxon>Bacteroidota</taxon>
        <taxon>Flavobacteriia</taxon>
        <taxon>Flavobacteriales</taxon>
        <taxon>Weeksellaceae</taxon>
        <taxon>Chryseobacterium group</taxon>
        <taxon>Chryseobacterium</taxon>
    </lineage>
</organism>
<dbReference type="AlphaFoldDB" id="A0A511YMH0"/>
<comment type="caution">
    <text evidence="2">The sequence shown here is derived from an EMBL/GenBank/DDBJ whole genome shotgun (WGS) entry which is preliminary data.</text>
</comment>
<dbReference type="Pfam" id="PF00147">
    <property type="entry name" value="Fibrinogen_C"/>
    <property type="match status" value="1"/>
</dbReference>
<dbReference type="InterPro" id="IPR002181">
    <property type="entry name" value="Fibrinogen_a/b/g_C_dom"/>
</dbReference>
<gene>
    <name evidence="2" type="ORF">CHA01nite_20960</name>
</gene>
<name>A0A511YMH0_9FLAO</name>
<accession>A0A511YMH0</accession>
<evidence type="ECO:0000313" key="2">
    <source>
        <dbReference type="EMBL" id="GEN76356.1"/>
    </source>
</evidence>
<keyword evidence="3" id="KW-1185">Reference proteome</keyword>
<dbReference type="Proteomes" id="UP000321863">
    <property type="component" value="Unassembled WGS sequence"/>
</dbReference>
<dbReference type="NCBIfam" id="NF040941">
    <property type="entry name" value="GGGWT_bact"/>
    <property type="match status" value="1"/>
</dbReference>
<evidence type="ECO:0000259" key="1">
    <source>
        <dbReference type="PROSITE" id="PS51406"/>
    </source>
</evidence>
<sequence length="547" mass="56448">MYSQVGINTNNPQAIFHVDGGKDNPATGVPTTAQQSNDFVVTSTGATGIATIAPTNKLHVVAASNPLRLNGLVNAQKTDSLLTVDASTGVVRMRSINSISGSSSSTCNPGIKSGTISHNQPYGCSGYDPGVFTSSAADPGIGGSIAYTWQQSTDGGTTWTAASGTNNVQNYDPPALTIPTKYRRAAANYCGVVYTNTVDIAIDGASSGIVATPCALAPGESTSLSIGLFTGSSVISWSVSPSTGMTFSSTNTTTTTLTASSGAAVGSYTVTATITSPGCGNKSFTKTITVVPAGVNVGNLKTSCKEILDSGLSTGNGTYWIDPDGSGNAYCAEQVYCNMTDNGGGWTLILKSMNNNSDFKYNSGLWASGAVFNTSDFDLTNSSTANALYKPYNYLSAKDFWVDFVTTPDLTPFTVPTAGTPKTLANATLNANIANQYLNQACQNNGINSTYFTPANAYTIEKGGSGNGINLGSSVISIRFGVMTNNENNEIFNTSDSGIGIGIANIQQSSAGNISSGNSTCLDCIQSCSIYTGTNGNGFYKAILWAR</sequence>
<dbReference type="PROSITE" id="PS51406">
    <property type="entry name" value="FIBRINOGEN_C_2"/>
    <property type="match status" value="1"/>
</dbReference>
<dbReference type="InterPro" id="IPR036056">
    <property type="entry name" value="Fibrinogen-like_C"/>
</dbReference>
<dbReference type="EMBL" id="BJYJ01000009">
    <property type="protein sequence ID" value="GEN76356.1"/>
    <property type="molecule type" value="Genomic_DNA"/>
</dbReference>
<proteinExistence type="predicted"/>